<dbReference type="CDD" id="cd00603">
    <property type="entry name" value="IPT_PCSR"/>
    <property type="match status" value="1"/>
</dbReference>
<sequence>MEKNLLRRSASGENNASRVWLFLVLILLGLMPMLEAQAQVGTVTTLPTNHNGPWNTLNKTGWSQTGLAADPGYNLTSGDNTDQNNIETTDVALFETEGSFIQINYSDSPEKLTFLYNTFGGQFTGSFVVEELTKEGTYSLLWEAKSIAFTDDLDASYFQTLTPSKDSKGVRFRMASIDPSSESGVLIDQISITKRGTTPEIDVTNGGTNVSNNSTFTFPGQNTKTESLSEVFKIKNLGFSDLVIGNLALNDPLGQFKIVELPSKSSLLPGEETTLKMAFKPSSTGPKTASISFTTNDADETNYTINLSGTGIFLSPVINSFSPSSGGEGTTVEIFGSNLINTSQVLFHEGVQGVGLNIVSDNLIKIQVPSGAKTGKITVKNPASTVLSANDFTFILKPTIQSVTPSSALVGSSITITGQYLDNLVSVTVNGQAATIISGTDKQINTQVPNGASSGNGKIVVTTKGGAAETPFTVLVPSPTITSLSPSFGPVGTLVTILGTNLAEVTSVSFNSVDAPEFGYTPEDGLQVYVPEGVPTGDVTLKVTSSNGTTATSPFKVTVGILSWGPTSGKTGTEVSVTVTNGPSDTRIRFKTATGISAPLVIKVPGSFSTTTTYKVKVPNTAVTGRLEVFDNVSKVVVLETSEDFVMLPPSPSISGLSKTSGPVGELVTINGSNLINVQNIKFNSTLATEFYKINDNSWQVFVPTGATDGSVSLTTPSGTATSAAVFVVTTPPTPTLKPISGSIGELITISGDNLIGIQSITFNGVSATPFNDDNPTALEVTVPEGATTGPLVVTTTGGSGTTNFTLVVPTNPLPVELIEFNGKSSPDGVILAWKTASEQENSHFEVQATYNPKQKEFTTVQKVGSKATNSQVLLSYETIDRTPVQNSVIYYRLKQVDLDGKFEYSKVIAVKTQNINQATNTLKAYPNPFREGDNVKVEVLASQAGSLTITLYYVTGKKAYEQVVAVDSGISVIELPVSNVPLPTGIYILKTELNGSVTTSRVVKQ</sequence>
<dbReference type="OrthoDB" id="1110382at2"/>
<dbReference type="Gene3D" id="2.60.40.10">
    <property type="entry name" value="Immunoglobulins"/>
    <property type="match status" value="6"/>
</dbReference>
<feature type="domain" description="IPT/TIG" evidence="6">
    <location>
        <begin position="397"/>
        <end position="475"/>
    </location>
</feature>
<comment type="subcellular location">
    <subcellularLocation>
        <location evidence="1">Cell projection</location>
        <location evidence="1">Cilium</location>
    </subcellularLocation>
    <subcellularLocation>
        <location evidence="2">Cytoplasm</location>
    </subcellularLocation>
</comment>
<dbReference type="NCBIfam" id="TIGR03437">
    <property type="entry name" value="Soli_cterm"/>
    <property type="match status" value="1"/>
</dbReference>
<dbReference type="Proteomes" id="UP000272117">
    <property type="component" value="Unassembled WGS sequence"/>
</dbReference>
<dbReference type="NCBIfam" id="TIGR04183">
    <property type="entry name" value="Por_Secre_tail"/>
    <property type="match status" value="1"/>
</dbReference>
<comment type="caution">
    <text evidence="7">The sequence shown here is derived from an EMBL/GenBank/DDBJ whole genome shotgun (WGS) entry which is preliminary data.</text>
</comment>
<dbReference type="SMART" id="SM00429">
    <property type="entry name" value="IPT"/>
    <property type="match status" value="5"/>
</dbReference>
<keyword evidence="8" id="KW-1185">Reference proteome</keyword>
<feature type="domain" description="IPT/TIG" evidence="6">
    <location>
        <begin position="651"/>
        <end position="730"/>
    </location>
</feature>
<dbReference type="PANTHER" id="PTHR23361:SF20">
    <property type="entry name" value="MRH DOMAIN-CONTAINING PROTEIN"/>
    <property type="match status" value="1"/>
</dbReference>
<keyword evidence="3" id="KW-0963">Cytoplasm</keyword>
<feature type="domain" description="IPT/TIG" evidence="6">
    <location>
        <begin position="732"/>
        <end position="808"/>
    </location>
</feature>
<organism evidence="7 8">
    <name type="scientific">Rufibacter latericius</name>
    <dbReference type="NCBI Taxonomy" id="2487040"/>
    <lineage>
        <taxon>Bacteria</taxon>
        <taxon>Pseudomonadati</taxon>
        <taxon>Bacteroidota</taxon>
        <taxon>Cytophagia</taxon>
        <taxon>Cytophagales</taxon>
        <taxon>Hymenobacteraceae</taxon>
        <taxon>Rufibacter</taxon>
    </lineage>
</organism>
<dbReference type="InterPro" id="IPR013783">
    <property type="entry name" value="Ig-like_fold"/>
</dbReference>
<evidence type="ECO:0000256" key="4">
    <source>
        <dbReference type="ARBA" id="ARBA00023069"/>
    </source>
</evidence>
<dbReference type="InterPro" id="IPR014756">
    <property type="entry name" value="Ig_E-set"/>
</dbReference>
<dbReference type="InterPro" id="IPR017803">
    <property type="entry name" value="CHP03437_C"/>
</dbReference>
<dbReference type="CDD" id="cd00102">
    <property type="entry name" value="IPT"/>
    <property type="match status" value="1"/>
</dbReference>
<accession>A0A3M9MET9</accession>
<feature type="domain" description="IPT/TIG" evidence="6">
    <location>
        <begin position="478"/>
        <end position="558"/>
    </location>
</feature>
<evidence type="ECO:0000256" key="2">
    <source>
        <dbReference type="ARBA" id="ARBA00004496"/>
    </source>
</evidence>
<evidence type="ECO:0000259" key="6">
    <source>
        <dbReference type="SMART" id="SM00429"/>
    </source>
</evidence>
<evidence type="ECO:0000313" key="7">
    <source>
        <dbReference type="EMBL" id="RNI23647.1"/>
    </source>
</evidence>
<feature type="domain" description="IPT/TIG" evidence="6">
    <location>
        <begin position="315"/>
        <end position="395"/>
    </location>
</feature>
<keyword evidence="5" id="KW-0966">Cell projection</keyword>
<reference evidence="7 8" key="1">
    <citation type="submission" date="2018-11" db="EMBL/GenBank/DDBJ databases">
        <title>Rufibacter latericius sp. nov., isolated from water in Baiyang Lake.</title>
        <authorList>
            <person name="Yang Y."/>
        </authorList>
    </citation>
    <scope>NUCLEOTIDE SEQUENCE [LARGE SCALE GENOMIC DNA]</scope>
    <source>
        <strain evidence="7 8">R-22-1c-1</strain>
    </source>
</reference>
<gene>
    <name evidence="7" type="ORF">EFB08_19165</name>
</gene>
<evidence type="ECO:0000313" key="8">
    <source>
        <dbReference type="Proteomes" id="UP000272117"/>
    </source>
</evidence>
<evidence type="ECO:0000256" key="5">
    <source>
        <dbReference type="ARBA" id="ARBA00023273"/>
    </source>
</evidence>
<dbReference type="PANTHER" id="PTHR23361">
    <property type="entry name" value="MUCIN"/>
    <property type="match status" value="1"/>
</dbReference>
<evidence type="ECO:0000256" key="1">
    <source>
        <dbReference type="ARBA" id="ARBA00004138"/>
    </source>
</evidence>
<protein>
    <submittedName>
        <fullName evidence="7">T9SS C-terminal target domain-containing protein</fullName>
    </submittedName>
</protein>
<dbReference type="AlphaFoldDB" id="A0A3M9MET9"/>
<evidence type="ECO:0000256" key="3">
    <source>
        <dbReference type="ARBA" id="ARBA00022490"/>
    </source>
</evidence>
<dbReference type="Pfam" id="PF01833">
    <property type="entry name" value="TIG"/>
    <property type="match status" value="5"/>
</dbReference>
<dbReference type="GO" id="GO:0005737">
    <property type="term" value="C:cytoplasm"/>
    <property type="evidence" value="ECO:0007669"/>
    <property type="project" value="UniProtKB-SubCell"/>
</dbReference>
<dbReference type="SUPFAM" id="SSF81296">
    <property type="entry name" value="E set domains"/>
    <property type="match status" value="5"/>
</dbReference>
<proteinExistence type="predicted"/>
<dbReference type="EMBL" id="RJJD01000015">
    <property type="protein sequence ID" value="RNI23647.1"/>
    <property type="molecule type" value="Genomic_DNA"/>
</dbReference>
<dbReference type="RefSeq" id="WP_123128568.1">
    <property type="nucleotide sequence ID" value="NZ_RJJD01000015.1"/>
</dbReference>
<name>A0A3M9MET9_9BACT</name>
<dbReference type="InterPro" id="IPR002909">
    <property type="entry name" value="IPT_dom"/>
</dbReference>
<dbReference type="InterPro" id="IPR053879">
    <property type="entry name" value="HYDIN_VesB_CFA65-like_Ig"/>
</dbReference>
<keyword evidence="4" id="KW-0969">Cilium</keyword>
<dbReference type="Pfam" id="PF22544">
    <property type="entry name" value="HYDIN_VesB_CFA65-like_Ig"/>
    <property type="match status" value="1"/>
</dbReference>
<dbReference type="InterPro" id="IPR026444">
    <property type="entry name" value="Secre_tail"/>
</dbReference>